<dbReference type="FunFam" id="3.30.497.10:FF:000031">
    <property type="entry name" value="Putative salivary serpin"/>
    <property type="match status" value="1"/>
</dbReference>
<comment type="similarity">
    <text evidence="2 5">Belongs to the serpin family.</text>
</comment>
<comment type="subcellular location">
    <subcellularLocation>
        <location evidence="1">Secreted</location>
    </subcellularLocation>
</comment>
<dbReference type="InterPro" id="IPR023796">
    <property type="entry name" value="Serpin_dom"/>
</dbReference>
<evidence type="ECO:0000256" key="6">
    <source>
        <dbReference type="SAM" id="SignalP"/>
    </source>
</evidence>
<evidence type="ECO:0000313" key="8">
    <source>
        <dbReference type="EMBL" id="KAK2150474.1"/>
    </source>
</evidence>
<keyword evidence="4 6" id="KW-0732">Signal</keyword>
<dbReference type="Proteomes" id="UP001209878">
    <property type="component" value="Unassembled WGS sequence"/>
</dbReference>
<evidence type="ECO:0000256" key="5">
    <source>
        <dbReference type="RuleBase" id="RU000411"/>
    </source>
</evidence>
<dbReference type="GO" id="GO:0005615">
    <property type="term" value="C:extracellular space"/>
    <property type="evidence" value="ECO:0007669"/>
    <property type="project" value="InterPro"/>
</dbReference>
<gene>
    <name evidence="8" type="ORF">NP493_2776g00026</name>
</gene>
<dbReference type="InterPro" id="IPR036186">
    <property type="entry name" value="Serpin_sf"/>
</dbReference>
<keyword evidence="9" id="KW-1185">Reference proteome</keyword>
<dbReference type="InterPro" id="IPR042178">
    <property type="entry name" value="Serpin_sf_1"/>
</dbReference>
<name>A0AAD9N176_RIDPI</name>
<accession>A0AAD9N176</accession>
<dbReference type="AlphaFoldDB" id="A0AAD9N176"/>
<comment type="caution">
    <text evidence="8">The sequence shown here is derived from an EMBL/GenBank/DDBJ whole genome shotgun (WGS) entry which is preliminary data.</text>
</comment>
<evidence type="ECO:0000256" key="1">
    <source>
        <dbReference type="ARBA" id="ARBA00004613"/>
    </source>
</evidence>
<dbReference type="PANTHER" id="PTHR11461:SF211">
    <property type="entry name" value="GH10112P-RELATED"/>
    <property type="match status" value="1"/>
</dbReference>
<evidence type="ECO:0000256" key="4">
    <source>
        <dbReference type="ARBA" id="ARBA00022729"/>
    </source>
</evidence>
<dbReference type="SUPFAM" id="SSF56574">
    <property type="entry name" value="Serpins"/>
    <property type="match status" value="1"/>
</dbReference>
<evidence type="ECO:0000259" key="7">
    <source>
        <dbReference type="SMART" id="SM00093"/>
    </source>
</evidence>
<dbReference type="InterPro" id="IPR042185">
    <property type="entry name" value="Serpin_sf_2"/>
</dbReference>
<evidence type="ECO:0000256" key="2">
    <source>
        <dbReference type="ARBA" id="ARBA00009500"/>
    </source>
</evidence>
<feature type="chain" id="PRO_5042052753" description="Serpin domain-containing protein" evidence="6">
    <location>
        <begin position="23"/>
        <end position="397"/>
    </location>
</feature>
<dbReference type="PROSITE" id="PS00284">
    <property type="entry name" value="SERPIN"/>
    <property type="match status" value="1"/>
</dbReference>
<dbReference type="Pfam" id="PF00079">
    <property type="entry name" value="Serpin"/>
    <property type="match status" value="1"/>
</dbReference>
<dbReference type="InterPro" id="IPR000215">
    <property type="entry name" value="Serpin_fam"/>
</dbReference>
<dbReference type="Gene3D" id="3.30.497.10">
    <property type="entry name" value="Antithrombin, subunit I, domain 2"/>
    <property type="match status" value="1"/>
</dbReference>
<dbReference type="CDD" id="cd19590">
    <property type="entry name" value="serpin_thermopin-like"/>
    <property type="match status" value="1"/>
</dbReference>
<reference evidence="8" key="1">
    <citation type="journal article" date="2023" name="Mol. Biol. Evol.">
        <title>Third-Generation Sequencing Reveals the Adaptive Role of the Epigenome in Three Deep-Sea Polychaetes.</title>
        <authorList>
            <person name="Perez M."/>
            <person name="Aroh O."/>
            <person name="Sun Y."/>
            <person name="Lan Y."/>
            <person name="Juniper S.K."/>
            <person name="Young C.R."/>
            <person name="Angers B."/>
            <person name="Qian P.Y."/>
        </authorList>
    </citation>
    <scope>NUCLEOTIDE SEQUENCE</scope>
    <source>
        <strain evidence="8">R07B-5</strain>
    </source>
</reference>
<evidence type="ECO:0000313" key="9">
    <source>
        <dbReference type="Proteomes" id="UP001209878"/>
    </source>
</evidence>
<dbReference type="InterPro" id="IPR023795">
    <property type="entry name" value="Serpin_CS"/>
</dbReference>
<proteinExistence type="inferred from homology"/>
<dbReference type="Gene3D" id="2.30.39.10">
    <property type="entry name" value="Alpha-1-antitrypsin, domain 1"/>
    <property type="match status" value="1"/>
</dbReference>
<protein>
    <recommendedName>
        <fullName evidence="7">Serpin domain-containing protein</fullName>
    </recommendedName>
</protein>
<dbReference type="EMBL" id="JAODUO010002760">
    <property type="protein sequence ID" value="KAK2150474.1"/>
    <property type="molecule type" value="Genomic_DNA"/>
</dbReference>
<feature type="signal peptide" evidence="6">
    <location>
        <begin position="1"/>
        <end position="22"/>
    </location>
</feature>
<organism evidence="8 9">
    <name type="scientific">Ridgeia piscesae</name>
    <name type="common">Tubeworm</name>
    <dbReference type="NCBI Taxonomy" id="27915"/>
    <lineage>
        <taxon>Eukaryota</taxon>
        <taxon>Metazoa</taxon>
        <taxon>Spiralia</taxon>
        <taxon>Lophotrochozoa</taxon>
        <taxon>Annelida</taxon>
        <taxon>Polychaeta</taxon>
        <taxon>Sedentaria</taxon>
        <taxon>Canalipalpata</taxon>
        <taxon>Sabellida</taxon>
        <taxon>Siboglinidae</taxon>
        <taxon>Ridgeia</taxon>
    </lineage>
</organism>
<dbReference type="GO" id="GO:0004867">
    <property type="term" value="F:serine-type endopeptidase inhibitor activity"/>
    <property type="evidence" value="ECO:0007669"/>
    <property type="project" value="InterPro"/>
</dbReference>
<dbReference type="PANTHER" id="PTHR11461">
    <property type="entry name" value="SERINE PROTEASE INHIBITOR, SERPIN"/>
    <property type="match status" value="1"/>
</dbReference>
<feature type="domain" description="Serpin" evidence="7">
    <location>
        <begin position="37"/>
        <end position="397"/>
    </location>
</feature>
<evidence type="ECO:0000256" key="3">
    <source>
        <dbReference type="ARBA" id="ARBA00022525"/>
    </source>
</evidence>
<dbReference type="SMART" id="SM00093">
    <property type="entry name" value="SERPIN"/>
    <property type="match status" value="1"/>
</dbReference>
<sequence>MRCHWLFLGAVLLLGAIDVTSSYNVWKLARANGNFAFRLYREVIQGAAGENVFFSPFSISTALSMTYAGARGETACEMCQVLGFCRFCRGRFKVHAIFKATLGSLNSPQARYKLALANGVFVNTRFSMFPTFTQLLASYYSAGFKSLEFDNDAQRSADYINQWVEQRTNNKIKKLVTAAVVRYCPLVLVNAIYFKGDWTRRFKEAVSTPFHVSSTNTISVKMMSQTARFGYAVNRRLRCKILELPYDGHRVSMYILLPMATEGLASLESKLTFSAVTSALAKLRRRRLSVGIPKFEIDKKINVIPILRSMGIKLAFNIAADFGRINSRRPLFVKDVIHKAFINVNETGTEAAAATAVIFWDSVPMPVRAQFLADHPFLFLIRDRKTGSILFLGRYVK</sequence>
<keyword evidence="3" id="KW-0964">Secreted</keyword>